<reference evidence="1 2" key="1">
    <citation type="submission" date="2024-05" db="EMBL/GenBank/DDBJ databases">
        <title>Sphingomonas sp. HF-S3 16S ribosomal RNA gene Genome sequencing and assembly.</title>
        <authorList>
            <person name="Lee H."/>
        </authorList>
    </citation>
    <scope>NUCLEOTIDE SEQUENCE [LARGE SCALE GENOMIC DNA]</scope>
    <source>
        <strain evidence="1 2">HF-S3</strain>
    </source>
</reference>
<protein>
    <recommendedName>
        <fullName evidence="3">DUF1214 domain-containing protein</fullName>
    </recommendedName>
</protein>
<keyword evidence="2" id="KW-1185">Reference proteome</keyword>
<dbReference type="RefSeq" id="WP_346248614.1">
    <property type="nucleotide sequence ID" value="NZ_JBDIZK010000015.1"/>
</dbReference>
<dbReference type="Proteomes" id="UP001427805">
    <property type="component" value="Unassembled WGS sequence"/>
</dbReference>
<proteinExistence type="predicted"/>
<accession>A0ABV0BDH4</accession>
<evidence type="ECO:0000313" key="2">
    <source>
        <dbReference type="Proteomes" id="UP001427805"/>
    </source>
</evidence>
<dbReference type="EMBL" id="JBDIZK010000015">
    <property type="protein sequence ID" value="MEN3749569.1"/>
    <property type="molecule type" value="Genomic_DNA"/>
</dbReference>
<name>A0ABV0BDH4_9SPHN</name>
<organism evidence="1 2">
    <name type="scientific">Sphingomonas rustica</name>
    <dbReference type="NCBI Taxonomy" id="3103142"/>
    <lineage>
        <taxon>Bacteria</taxon>
        <taxon>Pseudomonadati</taxon>
        <taxon>Pseudomonadota</taxon>
        <taxon>Alphaproteobacteria</taxon>
        <taxon>Sphingomonadales</taxon>
        <taxon>Sphingomonadaceae</taxon>
        <taxon>Sphingomonas</taxon>
    </lineage>
</organism>
<comment type="caution">
    <text evidence="1">The sequence shown here is derived from an EMBL/GenBank/DDBJ whole genome shotgun (WGS) entry which is preliminary data.</text>
</comment>
<evidence type="ECO:0008006" key="3">
    <source>
        <dbReference type="Google" id="ProtNLM"/>
    </source>
</evidence>
<sequence length="210" mass="23039">MFDIGWIAGAVLMTAAGGVTVDARAGQSTDWSRAVVGHWYWSHSAASLHYYFDQDSISGPDTDRRVRIAVNTDAPVIDSAWQTMTFSFDCRARTYRILAFISYPPGASARPLRRPPEFLTPTRAPIPSLQNDLIDAACDDDLGSMVELGRPLEDAAHLAHLLGPLVRSDLLLAGPLAAASREKVRAMPDEELARWVKPGRTAQVRALLER</sequence>
<gene>
    <name evidence="1" type="ORF">TPR58_20520</name>
</gene>
<evidence type="ECO:0000313" key="1">
    <source>
        <dbReference type="EMBL" id="MEN3749569.1"/>
    </source>
</evidence>